<dbReference type="PANTHER" id="PTHR33747:SF1">
    <property type="entry name" value="ADENYLATE CYCLASE-ASSOCIATED CAP C-TERMINAL DOMAIN-CONTAINING PROTEIN"/>
    <property type="match status" value="1"/>
</dbReference>
<dbReference type="Pfam" id="PF02810">
    <property type="entry name" value="SEC-C"/>
    <property type="match status" value="1"/>
</dbReference>
<dbReference type="Gene3D" id="3.10.450.50">
    <property type="match status" value="1"/>
</dbReference>
<name>A0A3B0ZRY4_9ZZZZ</name>
<accession>A0A3B0ZRY4</accession>
<gene>
    <name evidence="1" type="ORF">MNBD_GAMMA18-2293</name>
</gene>
<proteinExistence type="predicted"/>
<dbReference type="EMBL" id="UOFP01000032">
    <property type="protein sequence ID" value="VAW84184.1"/>
    <property type="molecule type" value="Genomic_DNA"/>
</dbReference>
<protein>
    <recommendedName>
        <fullName evidence="2">Protein export cytoplasm protein SecA ATPase RNA helicase (TC 3.A.5.1.1)</fullName>
    </recommendedName>
</protein>
<reference evidence="1" key="1">
    <citation type="submission" date="2018-06" db="EMBL/GenBank/DDBJ databases">
        <authorList>
            <person name="Zhirakovskaya E."/>
        </authorList>
    </citation>
    <scope>NUCLEOTIDE SEQUENCE</scope>
</reference>
<organism evidence="1">
    <name type="scientific">hydrothermal vent metagenome</name>
    <dbReference type="NCBI Taxonomy" id="652676"/>
    <lineage>
        <taxon>unclassified sequences</taxon>
        <taxon>metagenomes</taxon>
        <taxon>ecological metagenomes</taxon>
    </lineage>
</organism>
<sequence>MKNNNDAVQKLFTLGEIEHNTPWIDYLRLGLSKDDLPQLLELLTDSTLLNAPVESKEVWVPQHIWRTLGQLADDSAIPELLASFNTLIHDHNAASELPIVMAMIGVAAQQPLGDFLLGTHNSEVARIIAAQALQNIAEKIPASRTFSVTYLTKQCALLDKTTLDLNTLVLCNLIDLKAVESIKEIQALCQHQMIDLFTVGDLEDIEIALGLRDERETERPDYGYVYSREQQNQPALEPGSTEEIEISLDEELEGYLLEYGNDQSIYNSSSLDGFFTAITCSPTTILPSKWMPVIWGGEKVTPSFPDQATANLFTSAIMTFYNQIVRALRSQTYSALFLQREYQDETVLIVDEWCVGFMRGLTLWQPVAGDDLERLKQLLKPITLFGTAHHIDELKEMSQSAIETQQAAIEENTRQLFDHFVTQRRPSGIIVNETPNAGRNDPCPCGSGKKFKKCCLH</sequence>
<dbReference type="SUPFAM" id="SSF101327">
    <property type="entry name" value="YgfB-like"/>
    <property type="match status" value="1"/>
</dbReference>
<dbReference type="PANTHER" id="PTHR33747">
    <property type="entry name" value="UPF0225 PROTEIN SCO1677"/>
    <property type="match status" value="1"/>
</dbReference>
<evidence type="ECO:0000313" key="1">
    <source>
        <dbReference type="EMBL" id="VAW84184.1"/>
    </source>
</evidence>
<dbReference type="SUPFAM" id="SSF103642">
    <property type="entry name" value="Sec-C motif"/>
    <property type="match status" value="1"/>
</dbReference>
<dbReference type="InterPro" id="IPR011978">
    <property type="entry name" value="YgfB-like"/>
</dbReference>
<dbReference type="NCBIfam" id="TIGR02292">
    <property type="entry name" value="ygfB_yecA"/>
    <property type="match status" value="1"/>
</dbReference>
<dbReference type="InterPro" id="IPR004027">
    <property type="entry name" value="SEC_C_motif"/>
</dbReference>
<dbReference type="InterPro" id="IPR036255">
    <property type="entry name" value="YgfB-like_sf"/>
</dbReference>
<dbReference type="AlphaFoldDB" id="A0A3B0ZRY4"/>
<dbReference type="Pfam" id="PF03695">
    <property type="entry name" value="UPF0149"/>
    <property type="match status" value="1"/>
</dbReference>
<dbReference type="NCBIfam" id="NF007704">
    <property type="entry name" value="PRK10396.1"/>
    <property type="match status" value="1"/>
</dbReference>
<evidence type="ECO:0008006" key="2">
    <source>
        <dbReference type="Google" id="ProtNLM"/>
    </source>
</evidence>